<sequence>MRIFRGFHGDRNENAMVGRRPKATLIGITVSFGLLDNQRVAVTCRIAPIF</sequence>
<gene>
    <name evidence="1" type="ORF">RSSM_06451</name>
</gene>
<accession>M5TSE1</accession>
<comment type="caution">
    <text evidence="1">The sequence shown here is derived from an EMBL/GenBank/DDBJ whole genome shotgun (WGS) entry which is preliminary data.</text>
</comment>
<organism evidence="1 2">
    <name type="scientific">Rhodopirellula sallentina SM41</name>
    <dbReference type="NCBI Taxonomy" id="1263870"/>
    <lineage>
        <taxon>Bacteria</taxon>
        <taxon>Pseudomonadati</taxon>
        <taxon>Planctomycetota</taxon>
        <taxon>Planctomycetia</taxon>
        <taxon>Pirellulales</taxon>
        <taxon>Pirellulaceae</taxon>
        <taxon>Rhodopirellula</taxon>
    </lineage>
</organism>
<dbReference type="EMBL" id="ANOH01000448">
    <property type="protein sequence ID" value="EMI52107.1"/>
    <property type="molecule type" value="Genomic_DNA"/>
</dbReference>
<dbReference type="AlphaFoldDB" id="M5TSE1"/>
<reference evidence="1 2" key="1">
    <citation type="journal article" date="2013" name="Mar. Genomics">
        <title>Expression of sulfatases in Rhodopirellula baltica and the diversity of sulfatases in the genus Rhodopirellula.</title>
        <authorList>
            <person name="Wegner C.E."/>
            <person name="Richter-Heitmann T."/>
            <person name="Klindworth A."/>
            <person name="Klockow C."/>
            <person name="Richter M."/>
            <person name="Achstetter T."/>
            <person name="Glockner F.O."/>
            <person name="Harder J."/>
        </authorList>
    </citation>
    <scope>NUCLEOTIDE SEQUENCE [LARGE SCALE GENOMIC DNA]</scope>
    <source>
        <strain evidence="1 2">SM41</strain>
    </source>
</reference>
<name>M5TSE1_9BACT</name>
<keyword evidence="2" id="KW-1185">Reference proteome</keyword>
<evidence type="ECO:0000313" key="1">
    <source>
        <dbReference type="EMBL" id="EMI52107.1"/>
    </source>
</evidence>
<dbReference type="PATRIC" id="fig|1263870.3.peg.6834"/>
<evidence type="ECO:0000313" key="2">
    <source>
        <dbReference type="Proteomes" id="UP000011885"/>
    </source>
</evidence>
<proteinExistence type="predicted"/>
<protein>
    <submittedName>
        <fullName evidence="1">Uncharacterized protein</fullName>
    </submittedName>
</protein>
<dbReference type="Proteomes" id="UP000011885">
    <property type="component" value="Unassembled WGS sequence"/>
</dbReference>